<dbReference type="SFLD" id="SFLDS00029">
    <property type="entry name" value="Radical_SAM"/>
    <property type="match status" value="1"/>
</dbReference>
<proteinExistence type="predicted"/>
<keyword evidence="6" id="KW-0411">Iron-sulfur</keyword>
<dbReference type="RefSeq" id="WP_013907309.1">
    <property type="nucleotide sequence ID" value="NC_015681.1"/>
</dbReference>
<evidence type="ECO:0000256" key="6">
    <source>
        <dbReference type="ARBA" id="ARBA00023014"/>
    </source>
</evidence>
<protein>
    <submittedName>
        <fullName evidence="8">Radical SAM domain protein</fullName>
    </submittedName>
</protein>
<dbReference type="PaxDb" id="667014-Thein_0684"/>
<reference evidence="8 9" key="2">
    <citation type="journal article" date="2012" name="Stand. Genomic Sci.">
        <title>Complete genome sequence of the thermophilic sulfate-reducing ocean bacterium Thermodesulfatator indicus type strain (CIR29812(T)).</title>
        <authorList>
            <person name="Anderson I."/>
            <person name="Saunders E."/>
            <person name="Lapidus A."/>
            <person name="Nolan M."/>
            <person name="Lucas S."/>
            <person name="Tice H."/>
            <person name="Del Rio T.G."/>
            <person name="Cheng J.F."/>
            <person name="Han C."/>
            <person name="Tapia R."/>
            <person name="Goodwin L.A."/>
            <person name="Pitluck S."/>
            <person name="Liolios K."/>
            <person name="Mavromatis K."/>
            <person name="Pagani I."/>
            <person name="Ivanova N."/>
            <person name="Mikhailova N."/>
            <person name="Pati A."/>
            <person name="Chen A."/>
            <person name="Palaniappan K."/>
            <person name="Land M."/>
            <person name="Hauser L."/>
            <person name="Jeffries C.D."/>
            <person name="Chang Y.J."/>
            <person name="Brambilla E.M."/>
            <person name="Rohde M."/>
            <person name="Spring S."/>
            <person name="Goker M."/>
            <person name="Detter J.C."/>
            <person name="Woyke T."/>
            <person name="Bristow J."/>
            <person name="Eisen J.A."/>
            <person name="Markowitz V."/>
            <person name="Hugenholtz P."/>
            <person name="Kyrpides N.C."/>
            <person name="Klenk H.P."/>
        </authorList>
    </citation>
    <scope>NUCLEOTIDE SEQUENCE [LARGE SCALE GENOMIC DNA]</scope>
    <source>
        <strain evidence="9">DSM 15286 / JCM 11887 / CIR29812</strain>
    </source>
</reference>
<name>F8ABV2_THEID</name>
<dbReference type="eggNOG" id="COG2896">
    <property type="taxonomic scope" value="Bacteria"/>
</dbReference>
<keyword evidence="3" id="KW-0949">S-adenosyl-L-methionine</keyword>
<dbReference type="InterPro" id="IPR058240">
    <property type="entry name" value="rSAM_sf"/>
</dbReference>
<evidence type="ECO:0000313" key="9">
    <source>
        <dbReference type="Proteomes" id="UP000006793"/>
    </source>
</evidence>
<dbReference type="SFLD" id="SFLDG01109">
    <property type="entry name" value="Uncharacterised_Radical_SAM_Su"/>
    <property type="match status" value="1"/>
</dbReference>
<evidence type="ECO:0000313" key="8">
    <source>
        <dbReference type="EMBL" id="AEH44564.1"/>
    </source>
</evidence>
<keyword evidence="4" id="KW-0479">Metal-binding</keyword>
<dbReference type="PANTHER" id="PTHR30352">
    <property type="entry name" value="PYRUVATE FORMATE-LYASE-ACTIVATING ENZYME"/>
    <property type="match status" value="1"/>
</dbReference>
<dbReference type="Proteomes" id="UP000006793">
    <property type="component" value="Chromosome"/>
</dbReference>
<dbReference type="HOGENOM" id="CLU_645348_0_0_0"/>
<evidence type="ECO:0000259" key="7">
    <source>
        <dbReference type="Pfam" id="PF04055"/>
    </source>
</evidence>
<evidence type="ECO:0000256" key="1">
    <source>
        <dbReference type="ARBA" id="ARBA00001966"/>
    </source>
</evidence>
<accession>F8ABV2</accession>
<dbReference type="Pfam" id="PF04055">
    <property type="entry name" value="Radical_SAM"/>
    <property type="match status" value="1"/>
</dbReference>
<keyword evidence="9" id="KW-1185">Reference proteome</keyword>
<evidence type="ECO:0000256" key="5">
    <source>
        <dbReference type="ARBA" id="ARBA00023004"/>
    </source>
</evidence>
<organism evidence="8 9">
    <name type="scientific">Thermodesulfatator indicus (strain DSM 15286 / JCM 11887 / CIR29812)</name>
    <dbReference type="NCBI Taxonomy" id="667014"/>
    <lineage>
        <taxon>Bacteria</taxon>
        <taxon>Pseudomonadati</taxon>
        <taxon>Thermodesulfobacteriota</taxon>
        <taxon>Thermodesulfobacteria</taxon>
        <taxon>Thermodesulfobacteriales</taxon>
        <taxon>Thermodesulfatatoraceae</taxon>
        <taxon>Thermodesulfatator</taxon>
    </lineage>
</organism>
<dbReference type="InterPro" id="IPR013785">
    <property type="entry name" value="Aldolase_TIM"/>
</dbReference>
<dbReference type="CDD" id="cd01335">
    <property type="entry name" value="Radical_SAM"/>
    <property type="match status" value="1"/>
</dbReference>
<dbReference type="GO" id="GO:0046872">
    <property type="term" value="F:metal ion binding"/>
    <property type="evidence" value="ECO:0007669"/>
    <property type="project" value="UniProtKB-KW"/>
</dbReference>
<gene>
    <name evidence="8" type="ordered locus">Thein_0684</name>
</gene>
<dbReference type="SUPFAM" id="SSF102114">
    <property type="entry name" value="Radical SAM enzymes"/>
    <property type="match status" value="1"/>
</dbReference>
<dbReference type="PATRIC" id="fig|667014.3.peg.709"/>
<dbReference type="PANTHER" id="PTHR30352:SF5">
    <property type="entry name" value="PYRUVATE FORMATE-LYASE 1-ACTIVATING ENZYME"/>
    <property type="match status" value="1"/>
</dbReference>
<dbReference type="EMBL" id="CP002683">
    <property type="protein sequence ID" value="AEH44564.1"/>
    <property type="molecule type" value="Genomic_DNA"/>
</dbReference>
<reference evidence="9" key="1">
    <citation type="submission" date="2011-04" db="EMBL/GenBank/DDBJ databases">
        <title>The complete genome of Thermodesulfatator indicus DSM 15286.</title>
        <authorList>
            <person name="Lucas S."/>
            <person name="Copeland A."/>
            <person name="Lapidus A."/>
            <person name="Bruce D."/>
            <person name="Goodwin L."/>
            <person name="Pitluck S."/>
            <person name="Peters L."/>
            <person name="Kyrpides N."/>
            <person name="Mavromatis K."/>
            <person name="Pagani I."/>
            <person name="Ivanova N."/>
            <person name="Saunders L."/>
            <person name="Detter J.C."/>
            <person name="Tapia R."/>
            <person name="Han C."/>
            <person name="Land M."/>
            <person name="Hauser L."/>
            <person name="Markowitz V."/>
            <person name="Cheng J.-F."/>
            <person name="Hugenholtz P."/>
            <person name="Woyke T."/>
            <person name="Wu D."/>
            <person name="Spring S."/>
            <person name="Schroeder M."/>
            <person name="Brambilla E."/>
            <person name="Klenk H.-P."/>
            <person name="Eisen J.A."/>
        </authorList>
    </citation>
    <scope>NUCLEOTIDE SEQUENCE [LARGE SCALE GENOMIC DNA]</scope>
    <source>
        <strain evidence="9">DSM 15286 / JCM 11887 / CIR29812</strain>
    </source>
</reference>
<dbReference type="AlphaFoldDB" id="F8ABV2"/>
<dbReference type="InParanoid" id="F8ABV2"/>
<evidence type="ECO:0000256" key="4">
    <source>
        <dbReference type="ARBA" id="ARBA00022723"/>
    </source>
</evidence>
<keyword evidence="2" id="KW-0004">4Fe-4S</keyword>
<dbReference type="KEGG" id="tid:Thein_0684"/>
<dbReference type="InterPro" id="IPR034457">
    <property type="entry name" value="Organic_radical-activating"/>
</dbReference>
<dbReference type="OrthoDB" id="9764628at2"/>
<evidence type="ECO:0000256" key="3">
    <source>
        <dbReference type="ARBA" id="ARBA00022691"/>
    </source>
</evidence>
<comment type="cofactor">
    <cofactor evidence="1">
        <name>[4Fe-4S] cluster</name>
        <dbReference type="ChEBI" id="CHEBI:49883"/>
    </cofactor>
</comment>
<dbReference type="SFLD" id="SFLDG01067">
    <property type="entry name" value="SPASM/twitch_domain_containing"/>
    <property type="match status" value="1"/>
</dbReference>
<feature type="domain" description="Radical SAM core" evidence="7">
    <location>
        <begin position="204"/>
        <end position="368"/>
    </location>
</feature>
<dbReference type="InterPro" id="IPR007197">
    <property type="entry name" value="rSAM"/>
</dbReference>
<keyword evidence="5" id="KW-0408">Iron</keyword>
<dbReference type="STRING" id="667014.Thein_0684"/>
<dbReference type="GO" id="GO:0003824">
    <property type="term" value="F:catalytic activity"/>
    <property type="evidence" value="ECO:0007669"/>
    <property type="project" value="InterPro"/>
</dbReference>
<dbReference type="Gene3D" id="3.20.20.70">
    <property type="entry name" value="Aldolase class I"/>
    <property type="match status" value="1"/>
</dbReference>
<evidence type="ECO:0000256" key="2">
    <source>
        <dbReference type="ARBA" id="ARBA00022485"/>
    </source>
</evidence>
<sequence length="433" mass="49658">MWPRLYPAPEKSPRLLFADKEGRIYDHPYLLAMGLSGYDVVLPEREDFIPLPVGSALYVLPERYPIGYDPHKDEPVVLKENPFAPGEPVFAVAAYLAPAHTQVYLCPYLESRKELPPLPLFSYAAAGWHRGRFWATAFRSDFDHRQEVRFFNEERIEKAAKEFLRRFPNNRFVKHLVENCVRRYRCPAARNFVLKRFEAPAPCSPSCNARCIGCLSWQAEDGPHIAQERIAFVPTAEEMAEALIPHLKGAQRAMVSFGQGCEGEPLLQAGLIEKAIKLMRQATRRGTINLNTNASLPDEVERLRKAGLDSIRVSLSSARDNYYKAYFRPRGYDLHNVRESIRRMKNLGGFVSLNLFVFPGFTDEKEEFEALCDMVSLGIDFIQLRNHAIDPIWYLKKINFEAGSECLGIKNLVKRLGEEFPRLRFGYFNPPLR</sequence>
<dbReference type="GO" id="GO:0051539">
    <property type="term" value="F:4 iron, 4 sulfur cluster binding"/>
    <property type="evidence" value="ECO:0007669"/>
    <property type="project" value="UniProtKB-KW"/>
</dbReference>